<evidence type="ECO:0000256" key="7">
    <source>
        <dbReference type="ARBA" id="ARBA00023303"/>
    </source>
</evidence>
<keyword evidence="6 9" id="KW-0472">Membrane</keyword>
<comment type="subcellular location">
    <subcellularLocation>
        <location evidence="1">Membrane</location>
        <topology evidence="1">Multi-pass membrane protein</topology>
    </subcellularLocation>
</comment>
<reference evidence="13" key="1">
    <citation type="submission" date="2020-11" db="EMBL/GenBank/DDBJ databases">
        <authorList>
            <person name="Tran Van P."/>
        </authorList>
    </citation>
    <scope>NUCLEOTIDE SEQUENCE</scope>
</reference>
<evidence type="ECO:0000259" key="11">
    <source>
        <dbReference type="Pfam" id="PF18139"/>
    </source>
</evidence>
<feature type="non-terminal residue" evidence="13">
    <location>
        <position position="1"/>
    </location>
</feature>
<organism evidence="13">
    <name type="scientific">Darwinula stevensoni</name>
    <dbReference type="NCBI Taxonomy" id="69355"/>
    <lineage>
        <taxon>Eukaryota</taxon>
        <taxon>Metazoa</taxon>
        <taxon>Ecdysozoa</taxon>
        <taxon>Arthropoda</taxon>
        <taxon>Crustacea</taxon>
        <taxon>Oligostraca</taxon>
        <taxon>Ostracoda</taxon>
        <taxon>Podocopa</taxon>
        <taxon>Podocopida</taxon>
        <taxon>Darwinulocopina</taxon>
        <taxon>Darwinuloidea</taxon>
        <taxon>Darwinulidae</taxon>
        <taxon>Darwinula</taxon>
    </lineage>
</organism>
<dbReference type="PANTHER" id="PTHR13800:SF12">
    <property type="entry name" value="TRANSIENT RECEPTOR POTENTIAL CATION CHANNEL SUBFAMILY M MEMBER-LIKE 2"/>
    <property type="match status" value="1"/>
</dbReference>
<dbReference type="GO" id="GO:0005886">
    <property type="term" value="C:plasma membrane"/>
    <property type="evidence" value="ECO:0007669"/>
    <property type="project" value="TreeGrafter"/>
</dbReference>
<evidence type="ECO:0000256" key="3">
    <source>
        <dbReference type="ARBA" id="ARBA00022692"/>
    </source>
</evidence>
<feature type="transmembrane region" description="Helical" evidence="9">
    <location>
        <begin position="1033"/>
        <end position="1051"/>
    </location>
</feature>
<evidence type="ECO:0000259" key="10">
    <source>
        <dbReference type="Pfam" id="PF00520"/>
    </source>
</evidence>
<evidence type="ECO:0008006" key="15">
    <source>
        <dbReference type="Google" id="ProtNLM"/>
    </source>
</evidence>
<dbReference type="Pfam" id="PF18139">
    <property type="entry name" value="LSDAT_euk"/>
    <property type="match status" value="1"/>
</dbReference>
<dbReference type="OrthoDB" id="6411402at2759"/>
<dbReference type="Proteomes" id="UP000677054">
    <property type="component" value="Unassembled WGS sequence"/>
</dbReference>
<keyword evidence="14" id="KW-1185">Reference proteome</keyword>
<dbReference type="EMBL" id="CAJPEV010006324">
    <property type="protein sequence ID" value="CAG0904044.1"/>
    <property type="molecule type" value="Genomic_DNA"/>
</dbReference>
<evidence type="ECO:0000256" key="1">
    <source>
        <dbReference type="ARBA" id="ARBA00004141"/>
    </source>
</evidence>
<evidence type="ECO:0000313" key="14">
    <source>
        <dbReference type="Proteomes" id="UP000677054"/>
    </source>
</evidence>
<feature type="region of interest" description="Disordered" evidence="8">
    <location>
        <begin position="1118"/>
        <end position="1141"/>
    </location>
</feature>
<dbReference type="InterPro" id="IPR057366">
    <property type="entry name" value="TRPM-like"/>
</dbReference>
<dbReference type="InterPro" id="IPR041491">
    <property type="entry name" value="TRPM_SLOG"/>
</dbReference>
<dbReference type="PANTHER" id="PTHR13800">
    <property type="entry name" value="TRANSIENT RECEPTOR POTENTIAL CATION CHANNEL, SUBFAMILY M, MEMBER 6"/>
    <property type="match status" value="1"/>
</dbReference>
<dbReference type="Pfam" id="PF00520">
    <property type="entry name" value="Ion_trans"/>
    <property type="match status" value="1"/>
</dbReference>
<evidence type="ECO:0000256" key="6">
    <source>
        <dbReference type="ARBA" id="ARBA00023136"/>
    </source>
</evidence>
<dbReference type="Pfam" id="PF25508">
    <property type="entry name" value="TRPM2"/>
    <property type="match status" value="1"/>
</dbReference>
<dbReference type="GO" id="GO:0099604">
    <property type="term" value="F:ligand-gated calcium channel activity"/>
    <property type="evidence" value="ECO:0007669"/>
    <property type="project" value="TreeGrafter"/>
</dbReference>
<keyword evidence="3 9" id="KW-0812">Transmembrane</keyword>
<evidence type="ECO:0000256" key="8">
    <source>
        <dbReference type="SAM" id="MobiDB-lite"/>
    </source>
</evidence>
<dbReference type="InterPro" id="IPR005821">
    <property type="entry name" value="Ion_trans_dom"/>
</dbReference>
<evidence type="ECO:0000256" key="9">
    <source>
        <dbReference type="SAM" id="Phobius"/>
    </source>
</evidence>
<feature type="transmembrane region" description="Helical" evidence="9">
    <location>
        <begin position="860"/>
        <end position="878"/>
    </location>
</feature>
<evidence type="ECO:0000256" key="4">
    <source>
        <dbReference type="ARBA" id="ARBA00022989"/>
    </source>
</evidence>
<evidence type="ECO:0000256" key="5">
    <source>
        <dbReference type="ARBA" id="ARBA00023065"/>
    </source>
</evidence>
<protein>
    <recommendedName>
        <fullName evidence="15">Transient receptor potential cation channel subfamily M member 3</fullName>
    </recommendedName>
</protein>
<feature type="domain" description="TRPM SLOG" evidence="11">
    <location>
        <begin position="121"/>
        <end position="407"/>
    </location>
</feature>
<keyword evidence="7" id="KW-0407">Ion channel</keyword>
<evidence type="ECO:0000256" key="2">
    <source>
        <dbReference type="ARBA" id="ARBA00022448"/>
    </source>
</evidence>
<sequence length="1155" mass="133383">MRVMGMGVSMVTGLSRKTGRTQITVSSVDMERLELIHFIRTTFKKKECIFYKREFGKRYPHNSEPCFCGSAAEEHFTKHIEAPVVEISKDEEWREKIAIQEFDTDAYGDIEFLDAGTSKPAKYVRLADTADMEDVKKLLIDHWKLFDPAMPNLVISIMGGAKNFKLDGKKKDTFNDGLIKAAKSTHAWLLAGGQNLGCSRSVGEAIRENQFIVTKRDRMVRAIHAIGICSWGYVEGNTFLMNENNINDPGTAFNHVKYKASNSVKTGFPVSLHPDYTHFLLVDDGFRNFNSKGASELRTRLEGYIQDPKFMGIPLVGLLLEGGIESIEDISRRIKKKIPIVLLEGTGRAADILAYAYNHYTTTHNEERVFKKNHMKILEEKLLQAYGKYFRRRPDTLEKYRDMVLQCCKQESLISVFNINTDDDLDLVILSALLKGEQSGTKLEKLKLALMWNRPDIAEERIFSEDFQRPDGALDDMFTDALLQSRVEFLHLLLHNGVSLYDYLTVKKLRDLYTKIAPESSYLRDLLSLHQSSRGSVYLHSVEQLLQRLLRQFVNPKYAQDTYERHKADPSDNYGNRTKFDDPTMELFIWAVLGNYVDVAEFVWDRCASPITCGIVAATIYHGLYSSVKADSTHLKEFYEACKKRFEGLAVSVTDICYEMDRDKAMGVIERRNEQWGGMSTLEVALIGNGRTFIATQCAQESIDQSWRRGMKSASTASVLFAILFPFVVWTRLFEFLPLGDTGGELTPFQKILTFYKAPITKFAGNTLSYVFFLLLYSYMILFDFGWEIRYTEKVVLAWIGIFIIEEFREVATMPSGTISGKLRDWYDSAWNRFDFLAYLLAGTAFGLRKFRVTFEYGRICYALNTAVFYLRLLRVYHAHYHLGPKLVTVYRMIIDVVMFLFLLLVFILGYGIASQSLIRPYRQLSWGVVSDVISTPYWQMYGELLLEELKVDKDSTCPLGNSDKENCENYQKYEWVVPIMLGIYLIISNVLLLNLLIAIFAYVFDEVHEHSMEIWKYEMYRLVRDYDDKPGLIPPFIIFEHVYLFLKFIWKRCCRKEREDLTKFMQRTLEMLKIFEAESLHRYRSQKKAQEANKADKRINKVLEKAEEIANKIEGLGRGISQTDEESEEKRRAPPRSALLKQQALRDLMRQVGL</sequence>
<dbReference type="AlphaFoldDB" id="A0A7R9AGS6"/>
<dbReference type="InterPro" id="IPR050927">
    <property type="entry name" value="TRPM"/>
</dbReference>
<keyword evidence="2" id="KW-0813">Transport</keyword>
<accession>A0A7R9AGS6</accession>
<feature type="domain" description="Ion transport" evidence="10">
    <location>
        <begin position="790"/>
        <end position="1012"/>
    </location>
</feature>
<gene>
    <name evidence="13" type="ORF">DSTB1V02_LOCUS13413</name>
</gene>
<keyword evidence="4 9" id="KW-1133">Transmembrane helix</keyword>
<name>A0A7R9AGS6_9CRUS</name>
<feature type="transmembrane region" description="Helical" evidence="9">
    <location>
        <begin position="982"/>
        <end position="1005"/>
    </location>
</feature>
<feature type="transmembrane region" description="Helical" evidence="9">
    <location>
        <begin position="763"/>
        <end position="783"/>
    </location>
</feature>
<dbReference type="EMBL" id="LR905841">
    <property type="protein sequence ID" value="CAD7253665.1"/>
    <property type="molecule type" value="Genomic_DNA"/>
</dbReference>
<feature type="transmembrane region" description="Helical" evidence="9">
    <location>
        <begin position="890"/>
        <end position="914"/>
    </location>
</feature>
<feature type="domain" description="TRPM-like" evidence="12">
    <location>
        <begin position="462"/>
        <end position="695"/>
    </location>
</feature>
<evidence type="ECO:0000259" key="12">
    <source>
        <dbReference type="Pfam" id="PF25508"/>
    </source>
</evidence>
<proteinExistence type="predicted"/>
<keyword evidence="5" id="KW-0406">Ion transport</keyword>
<evidence type="ECO:0000313" key="13">
    <source>
        <dbReference type="EMBL" id="CAD7253665.1"/>
    </source>
</evidence>